<evidence type="ECO:0000259" key="2">
    <source>
        <dbReference type="Pfam" id="PF01935"/>
    </source>
</evidence>
<dbReference type="AlphaFoldDB" id="C2KZ43"/>
<dbReference type="eggNOG" id="COG0433">
    <property type="taxonomic scope" value="Bacteria"/>
</dbReference>
<dbReference type="InterPro" id="IPR027417">
    <property type="entry name" value="P-loop_NTPase"/>
</dbReference>
<feature type="domain" description="Helicase HerA central" evidence="2">
    <location>
        <begin position="484"/>
        <end position="610"/>
    </location>
</feature>
<dbReference type="STRING" id="585501.HMPREF6123_1762"/>
<protein>
    <recommendedName>
        <fullName evidence="2">Helicase HerA central domain-containing protein</fullName>
    </recommendedName>
</protein>
<dbReference type="SUPFAM" id="SSF52540">
    <property type="entry name" value="P-loop containing nucleoside triphosphate hydrolases"/>
    <property type="match status" value="1"/>
</dbReference>
<evidence type="ECO:0000256" key="1">
    <source>
        <dbReference type="SAM" id="MobiDB-lite"/>
    </source>
</evidence>
<evidence type="ECO:0000313" key="4">
    <source>
        <dbReference type="Proteomes" id="UP000004121"/>
    </source>
</evidence>
<feature type="compositionally biased region" description="Polar residues" evidence="1">
    <location>
        <begin position="238"/>
        <end position="295"/>
    </location>
</feature>
<dbReference type="Pfam" id="PF01935">
    <property type="entry name" value="DUF87"/>
    <property type="match status" value="1"/>
</dbReference>
<dbReference type="Gene3D" id="1.10.8.730">
    <property type="match status" value="1"/>
</dbReference>
<comment type="caution">
    <text evidence="3">The sequence shown here is derived from an EMBL/GenBank/DDBJ whole genome shotgun (WGS) entry which is preliminary data.</text>
</comment>
<dbReference type="EMBL" id="ACKX01000179">
    <property type="protein sequence ID" value="EEJ50959.1"/>
    <property type="molecule type" value="Genomic_DNA"/>
</dbReference>
<dbReference type="InParanoid" id="C2KZ43"/>
<dbReference type="InterPro" id="IPR002789">
    <property type="entry name" value="HerA_central"/>
</dbReference>
<name>C2KZ43_9FIRM</name>
<dbReference type="Gene3D" id="3.40.50.300">
    <property type="entry name" value="P-loop containing nucleotide triphosphate hydrolases"/>
    <property type="match status" value="1"/>
</dbReference>
<keyword evidence="4" id="KW-1185">Reference proteome</keyword>
<accession>C2KZ43</accession>
<feature type="non-terminal residue" evidence="3">
    <location>
        <position position="705"/>
    </location>
</feature>
<gene>
    <name evidence="3" type="ORF">HMPREF6123_1762</name>
</gene>
<reference evidence="3 4" key="1">
    <citation type="submission" date="2009-04" db="EMBL/GenBank/DDBJ databases">
        <authorList>
            <person name="Qin X."/>
            <person name="Bachman B."/>
            <person name="Battles P."/>
            <person name="Bell A."/>
            <person name="Bess C."/>
            <person name="Bickham C."/>
            <person name="Chaboub L."/>
            <person name="Chen D."/>
            <person name="Coyle M."/>
            <person name="Deiros D.R."/>
            <person name="Dinh H."/>
            <person name="Forbes L."/>
            <person name="Fowler G."/>
            <person name="Francisco L."/>
            <person name="Fu Q."/>
            <person name="Gubbala S."/>
            <person name="Hale W."/>
            <person name="Han Y."/>
            <person name="Hemphill L."/>
            <person name="Highlander S.K."/>
            <person name="Hirani K."/>
            <person name="Hogues M."/>
            <person name="Jackson L."/>
            <person name="Jakkamsetti A."/>
            <person name="Javaid M."/>
            <person name="Jiang H."/>
            <person name="Korchina V."/>
            <person name="Kovar C."/>
            <person name="Lara F."/>
            <person name="Lee S."/>
            <person name="Mata R."/>
            <person name="Mathew T."/>
            <person name="Moen C."/>
            <person name="Morales K."/>
            <person name="Munidasa M."/>
            <person name="Nazareth L."/>
            <person name="Ngo R."/>
            <person name="Nguyen L."/>
            <person name="Okwuonu G."/>
            <person name="Ongeri F."/>
            <person name="Patil S."/>
            <person name="Petrosino J."/>
            <person name="Pham C."/>
            <person name="Pham P."/>
            <person name="Pu L.-L."/>
            <person name="Puazo M."/>
            <person name="Raj R."/>
            <person name="Reid J."/>
            <person name="Rouhana J."/>
            <person name="Saada N."/>
            <person name="Shang Y."/>
            <person name="Simmons D."/>
            <person name="Thornton R."/>
            <person name="Warren J."/>
            <person name="Weissenberger G."/>
            <person name="Zhang J."/>
            <person name="Zhang L."/>
            <person name="Zhou C."/>
            <person name="Zhu D."/>
            <person name="Muzny D."/>
            <person name="Worley K."/>
            <person name="Gibbs R."/>
        </authorList>
    </citation>
    <scope>NUCLEOTIDE SEQUENCE [LARGE SCALE GENOMIC DNA]</scope>
    <source>
        <strain evidence="3 4">F0268</strain>
    </source>
</reference>
<sequence length="705" mass="79198">MFNNFSKGFGLRKLESDDIFTLYDKIQLKDDAVIKSVVKFDFPVKGELRNNEQCFYKVKQLAFDEDYPRREAFENVLLSMNNEAFNFVYILTGTEEGIELCFGVVQNKNDNQPVLGKKLSAANYGEIVANVFEGNFNGSTLEKMTGQELERLGESSVQQYKNAGVILGIPSINKKENGEEYDFQGIDRLVNSMLGLDWRLVIVCEPVSKEEIRRVRDSAYALYNSLSRDSKKTIQTGISEGSSFSYGNNKSTTEGNTWGYTKNQRTQEGSTNINDPWGSNLSSSYSEGTNSNTQEGENKGFSANRGSSTSITSEIANKHASELMRYIDESLIERLNTGYCKGLYKTSIFYMAKEPSHANRLESGIMSLFTGNQSSYSPLYAQRIDMGEPKNRNILSTFQNQYLERSFELNEQLLLLGRPEYSYLIGLNTYLTSGEISLIAGLPQKEVPGLSLKETIGFGLNEKVIEKDSAISLGVMVQKGRDLEKIPFLLSKDSLAKHTFIAGVTGSGKTTTCHRLLSEANVPFLVIEPAKTEYRTLIRKDQDVTVFTLGNEMVAPFRINPFELIRGEVISAHVDMIKATFTSAFPMEASMPQLLEEAIYKIYQKKGWNIDTNENEIYGDQAFDPEVNSFPILSDLLHVMKEVVESKHFSAQMQGDYIGSLVSRLSNLTVGSKGNMLNCEHSIDFRFIAHHNVILEMEELEPKGF</sequence>
<dbReference type="Proteomes" id="UP000004121">
    <property type="component" value="Unassembled WGS sequence"/>
</dbReference>
<feature type="region of interest" description="Disordered" evidence="1">
    <location>
        <begin position="238"/>
        <end position="308"/>
    </location>
</feature>
<organism evidence="3 4">
    <name type="scientific">Oribacterium sinus F0268</name>
    <dbReference type="NCBI Taxonomy" id="585501"/>
    <lineage>
        <taxon>Bacteria</taxon>
        <taxon>Bacillati</taxon>
        <taxon>Bacillota</taxon>
        <taxon>Clostridia</taxon>
        <taxon>Lachnospirales</taxon>
        <taxon>Lachnospiraceae</taxon>
        <taxon>Oribacterium</taxon>
    </lineage>
</organism>
<proteinExistence type="predicted"/>
<evidence type="ECO:0000313" key="3">
    <source>
        <dbReference type="EMBL" id="EEJ50959.1"/>
    </source>
</evidence>
<dbReference type="HOGENOM" id="CLU_391581_0_0_9"/>